<dbReference type="InterPro" id="IPR021454">
    <property type="entry name" value="DUF3105"/>
</dbReference>
<keyword evidence="4" id="KW-1185">Reference proteome</keyword>
<feature type="region of interest" description="Disordered" evidence="1">
    <location>
        <begin position="1"/>
        <end position="53"/>
    </location>
</feature>
<reference evidence="3 4" key="1">
    <citation type="submission" date="2020-07" db="EMBL/GenBank/DDBJ databases">
        <title>Sequencing the genomes of 1000 actinobacteria strains.</title>
        <authorList>
            <person name="Klenk H.-P."/>
        </authorList>
    </citation>
    <scope>NUCLEOTIDE SEQUENCE [LARGE SCALE GENOMIC DNA]</scope>
    <source>
        <strain evidence="3 4">DSM 104001</strain>
    </source>
</reference>
<evidence type="ECO:0000313" key="4">
    <source>
        <dbReference type="Proteomes" id="UP000541969"/>
    </source>
</evidence>
<organism evidence="3 4">
    <name type="scientific">Petropleomorpha daqingensis</name>
    <dbReference type="NCBI Taxonomy" id="2026353"/>
    <lineage>
        <taxon>Bacteria</taxon>
        <taxon>Bacillati</taxon>
        <taxon>Actinomycetota</taxon>
        <taxon>Actinomycetes</taxon>
        <taxon>Geodermatophilales</taxon>
        <taxon>Geodermatophilaceae</taxon>
        <taxon>Petropleomorpha</taxon>
    </lineage>
</organism>
<proteinExistence type="predicted"/>
<comment type="caution">
    <text evidence="3">The sequence shown here is derived from an EMBL/GenBank/DDBJ whole genome shotgun (WGS) entry which is preliminary data.</text>
</comment>
<keyword evidence="2" id="KW-1133">Transmembrane helix</keyword>
<dbReference type="Pfam" id="PF11303">
    <property type="entry name" value="DUF3105"/>
    <property type="match status" value="1"/>
</dbReference>
<evidence type="ECO:0000256" key="2">
    <source>
        <dbReference type="SAM" id="Phobius"/>
    </source>
</evidence>
<keyword evidence="2" id="KW-0472">Membrane</keyword>
<protein>
    <recommendedName>
        <fullName evidence="5">DUF3105 domain-containing protein</fullName>
    </recommendedName>
</protein>
<evidence type="ECO:0008006" key="5">
    <source>
        <dbReference type="Google" id="ProtNLM"/>
    </source>
</evidence>
<evidence type="ECO:0000256" key="1">
    <source>
        <dbReference type="SAM" id="MobiDB-lite"/>
    </source>
</evidence>
<sequence>MAKDRKPDDSRTSRGKSSGGGGNARSGTKTASRPAARPTGAKGRTRPPTQVVTQQRKPWGLIAAAVAVVVFGAAVITYALVQVNKSHENDVTSLSQIKGVKSYEYAAGQQHVQTNQDYAESPPVGGPHDPYWADCTGTVYTVDIRHENAVHSLEHGAVWITYNPDKVSQSDIDKLAALVDGVSGRLLSPYAGQDSAISLQSWNHQLKVGSADDKRIKQFADLMTFNSEVDNHYPEIGASCENPAFKANPVVTGQDSTAVGSSDMATTPTATSAP</sequence>
<feature type="compositionally biased region" description="Polar residues" evidence="1">
    <location>
        <begin position="251"/>
        <end position="274"/>
    </location>
</feature>
<name>A0A853CCW0_9ACTN</name>
<keyword evidence="2" id="KW-0812">Transmembrane</keyword>
<dbReference type="EMBL" id="JACBZT010000001">
    <property type="protein sequence ID" value="NYJ04452.1"/>
    <property type="molecule type" value="Genomic_DNA"/>
</dbReference>
<dbReference type="AlphaFoldDB" id="A0A853CCW0"/>
<accession>A0A853CCW0</accession>
<gene>
    <name evidence="3" type="ORF">GGQ55_000730</name>
</gene>
<evidence type="ECO:0000313" key="3">
    <source>
        <dbReference type="EMBL" id="NYJ04452.1"/>
    </source>
</evidence>
<feature type="transmembrane region" description="Helical" evidence="2">
    <location>
        <begin position="59"/>
        <end position="81"/>
    </location>
</feature>
<feature type="compositionally biased region" description="Basic and acidic residues" evidence="1">
    <location>
        <begin position="1"/>
        <end position="12"/>
    </location>
</feature>
<feature type="region of interest" description="Disordered" evidence="1">
    <location>
        <begin position="249"/>
        <end position="274"/>
    </location>
</feature>
<dbReference type="Proteomes" id="UP000541969">
    <property type="component" value="Unassembled WGS sequence"/>
</dbReference>